<sequence>MTSWQGNIAKITLPTSFAVGDVNVYVIKGEALTMIDSGVRTDQSREVLEQELNTLGLQLSDIEQVVLTHHHPDHAGGLEFVSDQCQIYGHPTNQRWLDMPESFVGQLTQFFTQLARELGVPEEYYSKLIDYRGPGSVITTRGLSACVGEGDVVPGLPEWRVIETLGHAQSHISLFREKDGVLIGGDHLLAKISPNPILEPALEPGAERPKPLLQYNEALKKLLKIPVSLVYSGHGAEITQIPELIQSQLNRQHNRAMQVKEMLAQSPLTGLQVCMQLFPKVYKKQFGLTLSESVGQLDYLEDLGEIKHETHSGVIYYSVR</sequence>
<dbReference type="KEGG" id="ppsr:I6J18_21165"/>
<evidence type="ECO:0000313" key="3">
    <source>
        <dbReference type="Proteomes" id="UP000595254"/>
    </source>
</evidence>
<reference evidence="2 3" key="1">
    <citation type="submission" date="2021-01" db="EMBL/GenBank/DDBJ databases">
        <title>FDA dAtabase for Regulatory Grade micrObial Sequences (FDA-ARGOS): Supporting development and validation of Infectious Disease Dx tests.</title>
        <authorList>
            <person name="Nelson B."/>
            <person name="Plummer A."/>
            <person name="Tallon L."/>
            <person name="Sadzewicz L."/>
            <person name="Zhao X."/>
            <person name="Boylan J."/>
            <person name="Ott S."/>
            <person name="Bowen H."/>
            <person name="Vavikolanu K."/>
            <person name="Mehta A."/>
            <person name="Aluvathingal J."/>
            <person name="Nadendla S."/>
            <person name="Myers T."/>
            <person name="Yan Y."/>
            <person name="Sichtig H."/>
        </authorList>
    </citation>
    <scope>NUCLEOTIDE SEQUENCE [LARGE SCALE GENOMIC DNA]</scope>
    <source>
        <strain evidence="2 3">FDAARGOS_1161</strain>
    </source>
</reference>
<dbReference type="InterPro" id="IPR001279">
    <property type="entry name" value="Metallo-B-lactamas"/>
</dbReference>
<dbReference type="InterPro" id="IPR050662">
    <property type="entry name" value="Sec-metab_biosynth-thioest"/>
</dbReference>
<dbReference type="EMBL" id="CP068053">
    <property type="protein sequence ID" value="QQT00058.1"/>
    <property type="molecule type" value="Genomic_DNA"/>
</dbReference>
<feature type="domain" description="Metallo-beta-lactamase" evidence="1">
    <location>
        <begin position="21"/>
        <end position="234"/>
    </location>
</feature>
<gene>
    <name evidence="2" type="ORF">I6J18_21165</name>
</gene>
<evidence type="ECO:0000313" key="2">
    <source>
        <dbReference type="EMBL" id="QQT00058.1"/>
    </source>
</evidence>
<proteinExistence type="predicted"/>
<name>A0A974S063_PERPY</name>
<dbReference type="Proteomes" id="UP000595254">
    <property type="component" value="Chromosome"/>
</dbReference>
<dbReference type="InterPro" id="IPR036866">
    <property type="entry name" value="RibonucZ/Hydroxyglut_hydro"/>
</dbReference>
<keyword evidence="3" id="KW-1185">Reference proteome</keyword>
<dbReference type="PANTHER" id="PTHR23131:SF4">
    <property type="entry name" value="METALLO-BETA-LACTAMASE SUPERFAMILY POTEIN"/>
    <property type="match status" value="1"/>
</dbReference>
<accession>A0A974S063</accession>
<dbReference type="PANTHER" id="PTHR23131">
    <property type="entry name" value="ENDORIBONUCLEASE LACTB2"/>
    <property type="match status" value="1"/>
</dbReference>
<dbReference type="RefSeq" id="WP_040375031.1">
    <property type="nucleotide sequence ID" value="NZ_CP068053.1"/>
</dbReference>
<protein>
    <submittedName>
        <fullName evidence="2">MBL fold metallo-hydrolase</fullName>
    </submittedName>
</protein>
<dbReference type="Gene3D" id="3.60.15.10">
    <property type="entry name" value="Ribonuclease Z/Hydroxyacylglutathione hydrolase-like"/>
    <property type="match status" value="1"/>
</dbReference>
<organism evidence="2 3">
    <name type="scientific">Peribacillus psychrosaccharolyticus</name>
    <name type="common">Bacillus psychrosaccharolyticus</name>
    <dbReference type="NCBI Taxonomy" id="1407"/>
    <lineage>
        <taxon>Bacteria</taxon>
        <taxon>Bacillati</taxon>
        <taxon>Bacillota</taxon>
        <taxon>Bacilli</taxon>
        <taxon>Bacillales</taxon>
        <taxon>Bacillaceae</taxon>
        <taxon>Peribacillus</taxon>
    </lineage>
</organism>
<dbReference type="SUPFAM" id="SSF56281">
    <property type="entry name" value="Metallo-hydrolase/oxidoreductase"/>
    <property type="match status" value="1"/>
</dbReference>
<evidence type="ECO:0000259" key="1">
    <source>
        <dbReference type="SMART" id="SM00849"/>
    </source>
</evidence>
<dbReference type="Pfam" id="PF00753">
    <property type="entry name" value="Lactamase_B"/>
    <property type="match status" value="1"/>
</dbReference>
<dbReference type="AlphaFoldDB" id="A0A974S063"/>
<dbReference type="SMART" id="SM00849">
    <property type="entry name" value="Lactamase_B"/>
    <property type="match status" value="1"/>
</dbReference>